<proteinExistence type="predicted"/>
<dbReference type="EMBL" id="BMAR01000025">
    <property type="protein sequence ID" value="GFR48732.1"/>
    <property type="molecule type" value="Genomic_DNA"/>
</dbReference>
<sequence length="266" mass="28115">GAGGGVSKTRRHLTSGIAAAAAERETEKERSTKPQLPPSRQQQQQQHVTSSSTSTTTTTTSTTTTTTTTTTSTPPAAPPLRFDADTAVRVLRGAGYAEHALWVADAAGQIDAVLDILLDELGDGEEAIAFLETLPRRRRAEALQRYGRSLIALLPEQATRLIMDLCCSPPPDTSSPSQAPSPSASQAPSSWFTASVSQFAHLYSGQPTALMLLCEFILNTNSGCTATPMSCLSSCRFQHLFFLLILVSRPCTSAVVVPHTAGAVSG</sequence>
<dbReference type="Proteomes" id="UP001054857">
    <property type="component" value="Unassembled WGS sequence"/>
</dbReference>
<name>A0AAD3DXT6_9CHLO</name>
<feature type="compositionally biased region" description="Basic and acidic residues" evidence="6">
    <location>
        <begin position="22"/>
        <end position="32"/>
    </location>
</feature>
<comment type="caution">
    <text evidence="7">The sequence shown here is derived from an EMBL/GenBank/DDBJ whole genome shotgun (WGS) entry which is preliminary data.</text>
</comment>
<dbReference type="GO" id="GO:0030674">
    <property type="term" value="F:protein-macromolecule adaptor activity"/>
    <property type="evidence" value="ECO:0007669"/>
    <property type="project" value="TreeGrafter"/>
</dbReference>
<evidence type="ECO:0000256" key="6">
    <source>
        <dbReference type="SAM" id="MobiDB-lite"/>
    </source>
</evidence>
<evidence type="ECO:0000256" key="4">
    <source>
        <dbReference type="ARBA" id="ARBA00022833"/>
    </source>
</evidence>
<evidence type="ECO:0000313" key="7">
    <source>
        <dbReference type="EMBL" id="GFR48732.1"/>
    </source>
</evidence>
<keyword evidence="4" id="KW-0862">Zinc</keyword>
<evidence type="ECO:0000256" key="3">
    <source>
        <dbReference type="ARBA" id="ARBA00022771"/>
    </source>
</evidence>
<keyword evidence="5" id="KW-0472">Membrane</keyword>
<dbReference type="GO" id="GO:0005768">
    <property type="term" value="C:endosome"/>
    <property type="evidence" value="ECO:0007669"/>
    <property type="project" value="TreeGrafter"/>
</dbReference>
<keyword evidence="3" id="KW-0863">Zinc-finger</keyword>
<dbReference type="GO" id="GO:0030897">
    <property type="term" value="C:HOPS complex"/>
    <property type="evidence" value="ECO:0007669"/>
    <property type="project" value="TreeGrafter"/>
</dbReference>
<evidence type="ECO:0000256" key="1">
    <source>
        <dbReference type="ARBA" id="ARBA00004184"/>
    </source>
</evidence>
<accession>A0AAD3DXT6</accession>
<dbReference type="AlphaFoldDB" id="A0AAD3DXT6"/>
<feature type="compositionally biased region" description="Low complexity" evidence="6">
    <location>
        <begin position="41"/>
        <end position="73"/>
    </location>
</feature>
<dbReference type="GO" id="GO:0048284">
    <property type="term" value="P:organelle fusion"/>
    <property type="evidence" value="ECO:0007669"/>
    <property type="project" value="TreeGrafter"/>
</dbReference>
<evidence type="ECO:0000256" key="2">
    <source>
        <dbReference type="ARBA" id="ARBA00022723"/>
    </source>
</evidence>
<dbReference type="GO" id="GO:0007033">
    <property type="term" value="P:vacuole organization"/>
    <property type="evidence" value="ECO:0007669"/>
    <property type="project" value="TreeGrafter"/>
</dbReference>
<keyword evidence="2" id="KW-0479">Metal-binding</keyword>
<keyword evidence="8" id="KW-1185">Reference proteome</keyword>
<evidence type="ECO:0000313" key="8">
    <source>
        <dbReference type="Proteomes" id="UP001054857"/>
    </source>
</evidence>
<dbReference type="PANTHER" id="PTHR23323:SF24">
    <property type="entry name" value="VACUOLAR PROTEIN SORTING-ASSOCIATED PROTEIN 11 HOMOLOG"/>
    <property type="match status" value="1"/>
</dbReference>
<comment type="subcellular location">
    <subcellularLocation>
        <location evidence="1">Endomembrane system</location>
        <topology evidence="1">Peripheral membrane protein</topology>
    </subcellularLocation>
</comment>
<evidence type="ECO:0000256" key="5">
    <source>
        <dbReference type="ARBA" id="ARBA00023136"/>
    </source>
</evidence>
<dbReference type="Pfam" id="PF23356">
    <property type="entry name" value="TPR_PEP5_VPS11"/>
    <property type="match status" value="1"/>
</dbReference>
<feature type="region of interest" description="Disordered" evidence="6">
    <location>
        <begin position="1"/>
        <end position="81"/>
    </location>
</feature>
<protein>
    <submittedName>
        <fullName evidence="7">Uncharacterized protein</fullName>
    </submittedName>
</protein>
<dbReference type="GO" id="GO:0006904">
    <property type="term" value="P:vesicle docking involved in exocytosis"/>
    <property type="evidence" value="ECO:0007669"/>
    <property type="project" value="TreeGrafter"/>
</dbReference>
<gene>
    <name evidence="7" type="ORF">Agub_g10690</name>
</gene>
<feature type="non-terminal residue" evidence="7">
    <location>
        <position position="266"/>
    </location>
</feature>
<reference evidence="7 8" key="1">
    <citation type="journal article" date="2021" name="Sci. Rep.">
        <title>Genome sequencing of the multicellular alga Astrephomene provides insights into convergent evolution of germ-soma differentiation.</title>
        <authorList>
            <person name="Yamashita S."/>
            <person name="Yamamoto K."/>
            <person name="Matsuzaki R."/>
            <person name="Suzuki S."/>
            <person name="Yamaguchi H."/>
            <person name="Hirooka S."/>
            <person name="Minakuchi Y."/>
            <person name="Miyagishima S."/>
            <person name="Kawachi M."/>
            <person name="Toyoda A."/>
            <person name="Nozaki H."/>
        </authorList>
    </citation>
    <scope>NUCLEOTIDE SEQUENCE [LARGE SCALE GENOMIC DNA]</scope>
    <source>
        <strain evidence="7 8">NIES-4017</strain>
    </source>
</reference>
<dbReference type="GO" id="GO:0008270">
    <property type="term" value="F:zinc ion binding"/>
    <property type="evidence" value="ECO:0007669"/>
    <property type="project" value="UniProtKB-KW"/>
</dbReference>
<dbReference type="InterPro" id="IPR057308">
    <property type="entry name" value="CHCR_PEP5_VPS11"/>
</dbReference>
<dbReference type="GO" id="GO:0007032">
    <property type="term" value="P:endosome organization"/>
    <property type="evidence" value="ECO:0007669"/>
    <property type="project" value="TreeGrafter"/>
</dbReference>
<organism evidence="7 8">
    <name type="scientific">Astrephomene gubernaculifera</name>
    <dbReference type="NCBI Taxonomy" id="47775"/>
    <lineage>
        <taxon>Eukaryota</taxon>
        <taxon>Viridiplantae</taxon>
        <taxon>Chlorophyta</taxon>
        <taxon>core chlorophytes</taxon>
        <taxon>Chlorophyceae</taxon>
        <taxon>CS clade</taxon>
        <taxon>Chlamydomonadales</taxon>
        <taxon>Astrephomenaceae</taxon>
        <taxon>Astrephomene</taxon>
    </lineage>
</organism>
<dbReference type="PANTHER" id="PTHR23323">
    <property type="entry name" value="VACUOLAR PROTEIN SORTING-ASSOCIATED PROTEIN"/>
    <property type="match status" value="1"/>
</dbReference>